<name>A0ABQ8T0B3_PERAM</name>
<keyword evidence="10" id="KW-1185">Reference proteome</keyword>
<dbReference type="PROSITE" id="PS50005">
    <property type="entry name" value="TPR"/>
    <property type="match status" value="4"/>
</dbReference>
<dbReference type="SUPFAM" id="SSF48452">
    <property type="entry name" value="TPR-like"/>
    <property type="match status" value="2"/>
</dbReference>
<keyword evidence="4" id="KW-0963">Cytoplasm</keyword>
<evidence type="ECO:0000256" key="4">
    <source>
        <dbReference type="ARBA" id="ARBA00022490"/>
    </source>
</evidence>
<organism evidence="9 10">
    <name type="scientific">Periplaneta americana</name>
    <name type="common">American cockroach</name>
    <name type="synonym">Blatta americana</name>
    <dbReference type="NCBI Taxonomy" id="6978"/>
    <lineage>
        <taxon>Eukaryota</taxon>
        <taxon>Metazoa</taxon>
        <taxon>Ecdysozoa</taxon>
        <taxon>Arthropoda</taxon>
        <taxon>Hexapoda</taxon>
        <taxon>Insecta</taxon>
        <taxon>Pterygota</taxon>
        <taxon>Neoptera</taxon>
        <taxon>Polyneoptera</taxon>
        <taxon>Dictyoptera</taxon>
        <taxon>Blattodea</taxon>
        <taxon>Blattoidea</taxon>
        <taxon>Blattidae</taxon>
        <taxon>Blattinae</taxon>
        <taxon>Periplaneta</taxon>
    </lineage>
</organism>
<dbReference type="PANTHER" id="PTHR10130:SF0">
    <property type="entry name" value="GH08708P"/>
    <property type="match status" value="1"/>
</dbReference>
<dbReference type="PANTHER" id="PTHR10130">
    <property type="entry name" value="PEROXISOMAL TARGETING SIGNAL 1 RECEPTOR PEX5"/>
    <property type="match status" value="1"/>
</dbReference>
<evidence type="ECO:0000313" key="9">
    <source>
        <dbReference type="EMBL" id="KAJ4439370.1"/>
    </source>
</evidence>
<feature type="repeat" description="TPR" evidence="8">
    <location>
        <begin position="44"/>
        <end position="77"/>
    </location>
</feature>
<evidence type="ECO:0000256" key="2">
    <source>
        <dbReference type="ARBA" id="ARBA00004496"/>
    </source>
</evidence>
<protein>
    <submittedName>
        <fullName evidence="9">Uncharacterized protein</fullName>
    </submittedName>
</protein>
<keyword evidence="7" id="KW-0576">Peroxisome</keyword>
<evidence type="ECO:0000256" key="5">
    <source>
        <dbReference type="ARBA" id="ARBA00022737"/>
    </source>
</evidence>
<evidence type="ECO:0000256" key="7">
    <source>
        <dbReference type="ARBA" id="ARBA00023140"/>
    </source>
</evidence>
<evidence type="ECO:0000256" key="8">
    <source>
        <dbReference type="PROSITE-ProRule" id="PRU00339"/>
    </source>
</evidence>
<dbReference type="EMBL" id="JAJSOF020000017">
    <property type="protein sequence ID" value="KAJ4439370.1"/>
    <property type="molecule type" value="Genomic_DNA"/>
</dbReference>
<dbReference type="Proteomes" id="UP001148838">
    <property type="component" value="Unassembled WGS sequence"/>
</dbReference>
<comment type="subcellular location">
    <subcellularLocation>
        <location evidence="2">Cytoplasm</location>
    </subcellularLocation>
    <subcellularLocation>
        <location evidence="1">Peroxisome</location>
    </subcellularLocation>
</comment>
<feature type="repeat" description="TPR" evidence="8">
    <location>
        <begin position="78"/>
        <end position="111"/>
    </location>
</feature>
<feature type="repeat" description="TPR" evidence="8">
    <location>
        <begin position="266"/>
        <end position="299"/>
    </location>
</feature>
<proteinExistence type="inferred from homology"/>
<evidence type="ECO:0000256" key="1">
    <source>
        <dbReference type="ARBA" id="ARBA00004275"/>
    </source>
</evidence>
<reference evidence="9 10" key="1">
    <citation type="journal article" date="2022" name="Allergy">
        <title>Genome assembly and annotation of Periplaneta americana reveal a comprehensive cockroach allergen profile.</title>
        <authorList>
            <person name="Wang L."/>
            <person name="Xiong Q."/>
            <person name="Saelim N."/>
            <person name="Wang L."/>
            <person name="Nong W."/>
            <person name="Wan A.T."/>
            <person name="Shi M."/>
            <person name="Liu X."/>
            <person name="Cao Q."/>
            <person name="Hui J.H.L."/>
            <person name="Sookrung N."/>
            <person name="Leung T.F."/>
            <person name="Tungtrongchitr A."/>
            <person name="Tsui S.K.W."/>
        </authorList>
    </citation>
    <scope>NUCLEOTIDE SEQUENCE [LARGE SCALE GENOMIC DNA]</scope>
    <source>
        <strain evidence="9">PWHHKU_190912</strain>
    </source>
</reference>
<dbReference type="Gene3D" id="1.25.40.10">
    <property type="entry name" value="Tetratricopeptide repeat domain"/>
    <property type="match status" value="3"/>
</dbReference>
<feature type="repeat" description="TPR" evidence="8">
    <location>
        <begin position="232"/>
        <end position="265"/>
    </location>
</feature>
<evidence type="ECO:0000256" key="3">
    <source>
        <dbReference type="ARBA" id="ARBA00005348"/>
    </source>
</evidence>
<dbReference type="InterPro" id="IPR011990">
    <property type="entry name" value="TPR-like_helical_dom_sf"/>
</dbReference>
<keyword evidence="5" id="KW-0677">Repeat</keyword>
<dbReference type="Pfam" id="PF13432">
    <property type="entry name" value="TPR_16"/>
    <property type="match status" value="1"/>
</dbReference>
<accession>A0ABQ8T0B3</accession>
<dbReference type="InterPro" id="IPR019734">
    <property type="entry name" value="TPR_rpt"/>
</dbReference>
<dbReference type="InterPro" id="IPR024111">
    <property type="entry name" value="PEX5/PEX5L"/>
</dbReference>
<keyword evidence="6 8" id="KW-0802">TPR repeat</keyword>
<comment type="similarity">
    <text evidence="3">Belongs to the peroxisomal targeting signal receptor family.</text>
</comment>
<comment type="caution">
    <text evidence="9">The sequence shown here is derived from an EMBL/GenBank/DDBJ whole genome shotgun (WGS) entry which is preliminary data.</text>
</comment>
<dbReference type="Pfam" id="PF13431">
    <property type="entry name" value="TPR_17"/>
    <property type="match status" value="1"/>
</dbReference>
<gene>
    <name evidence="9" type="ORF">ANN_07492</name>
</gene>
<evidence type="ECO:0000256" key="6">
    <source>
        <dbReference type="ARBA" id="ARBA00022803"/>
    </source>
</evidence>
<sequence length="459" mass="51128">MAGLCEGGNEPPGSLKAISKLDCSEICFLLKEYHFAADNPMKDNNAALEEGKRKLEQGDLPSAVLCFEAAVQQDPTNSEAWQLLGTTQAENEQDPTAIAALKKCIELDPSNLTALMALAVSYTNESYQNQACHALKKVSDNYNGSEIHIMLIHIKTTIHPYRNYTDISVNMGEECRYLALKGRPVFCILSYSHNEFVVLVELLSHWAYGIHTEVQEMYIAAARRNPSETIDPDVQCGLGVLFNLTNEYDKAVDCFKSALQVRQGDARMWNRLGATLANGNRSEEAVDAYHNALQLSPGFIRASVRLQVGPGKRHVLIRLFVCAVVETRSTIKDIKVDKLSVVSQMLQYNLGITCVNLAAHKEAAEHLLTALNQQAAGRGVQGQRSWSSMSDSIWSTLRLVMSLLDRQDLYDALDNSVPSDFLENIQEGKSSIFFHFHELDVRVDAVQVSLEFLKFCFFV</sequence>
<dbReference type="SMART" id="SM00028">
    <property type="entry name" value="TPR"/>
    <property type="match status" value="4"/>
</dbReference>
<evidence type="ECO:0000313" key="10">
    <source>
        <dbReference type="Proteomes" id="UP001148838"/>
    </source>
</evidence>